<feature type="transmembrane region" description="Helical" evidence="1">
    <location>
        <begin position="36"/>
        <end position="56"/>
    </location>
</feature>
<sequence length="278" mass="31578">MISTFKETIASIRDKNYAKLIIAKSPKQVVWYWSKYLILVSVIFLVISVFSLTHYLPQLPKFINDYFPDGVLSSRDNLLSTTINQPYKKGDTEFVFIMNLEGSASDLDAYAAGVLVLKDQLVFKTNPDQIQTQKFDKVPNFSISKNDLSSYVSKNNLKLWLIGCGILVALSLVGALVNWTFRLVVNASAALLFWISAKYLMKKQINFIDTFKIILYANVLPLLLSFFLSSPPNPIFDFLNLGLFIFLSLRWIRNLPDTVVAVPVQTEVSHPKRKSVKH</sequence>
<protein>
    <recommendedName>
        <fullName evidence="4">DUF1189 domain-containing protein</fullName>
    </recommendedName>
</protein>
<keyword evidence="1" id="KW-0812">Transmembrane</keyword>
<keyword evidence="1" id="KW-0472">Membrane</keyword>
<feature type="transmembrane region" description="Helical" evidence="1">
    <location>
        <begin position="213"/>
        <end position="229"/>
    </location>
</feature>
<dbReference type="Proteomes" id="UP000176424">
    <property type="component" value="Unassembled WGS sequence"/>
</dbReference>
<comment type="caution">
    <text evidence="2">The sequence shown here is derived from an EMBL/GenBank/DDBJ whole genome shotgun (WGS) entry which is preliminary data.</text>
</comment>
<name>A0A1F4ZV40_9BACT</name>
<gene>
    <name evidence="2" type="ORF">A2397_02670</name>
</gene>
<dbReference type="EMBL" id="MEXR01000009">
    <property type="protein sequence ID" value="OGD10252.1"/>
    <property type="molecule type" value="Genomic_DNA"/>
</dbReference>
<dbReference type="AlphaFoldDB" id="A0A1F4ZV40"/>
<feature type="transmembrane region" description="Helical" evidence="1">
    <location>
        <begin position="235"/>
        <end position="252"/>
    </location>
</feature>
<dbReference type="STRING" id="1797263.A2397_02670"/>
<proteinExistence type="predicted"/>
<evidence type="ECO:0000256" key="1">
    <source>
        <dbReference type="SAM" id="Phobius"/>
    </source>
</evidence>
<reference evidence="2 3" key="1">
    <citation type="journal article" date="2016" name="Nat. Commun.">
        <title>Thousands of microbial genomes shed light on interconnected biogeochemical processes in an aquifer system.</title>
        <authorList>
            <person name="Anantharaman K."/>
            <person name="Brown C.T."/>
            <person name="Hug L.A."/>
            <person name="Sharon I."/>
            <person name="Castelle C.J."/>
            <person name="Probst A.J."/>
            <person name="Thomas B.C."/>
            <person name="Singh A."/>
            <person name="Wilkins M.J."/>
            <person name="Karaoz U."/>
            <person name="Brodie E.L."/>
            <person name="Williams K.H."/>
            <person name="Hubbard S.S."/>
            <person name="Banfield J.F."/>
        </authorList>
    </citation>
    <scope>NUCLEOTIDE SEQUENCE [LARGE SCALE GENOMIC DNA]</scope>
</reference>
<evidence type="ECO:0000313" key="3">
    <source>
        <dbReference type="Proteomes" id="UP000176424"/>
    </source>
</evidence>
<evidence type="ECO:0008006" key="4">
    <source>
        <dbReference type="Google" id="ProtNLM"/>
    </source>
</evidence>
<organism evidence="2 3">
    <name type="scientific">Candidatus Amesbacteria bacterium RIFOXYB1_FULL_44_23</name>
    <dbReference type="NCBI Taxonomy" id="1797263"/>
    <lineage>
        <taxon>Bacteria</taxon>
        <taxon>Candidatus Amesiibacteriota</taxon>
    </lineage>
</organism>
<dbReference type="Pfam" id="PF06691">
    <property type="entry name" value="DUF1189"/>
    <property type="match status" value="1"/>
</dbReference>
<accession>A0A1F4ZV40</accession>
<feature type="transmembrane region" description="Helical" evidence="1">
    <location>
        <begin position="159"/>
        <end position="177"/>
    </location>
</feature>
<dbReference type="InterPro" id="IPR009574">
    <property type="entry name" value="DUF1189"/>
</dbReference>
<keyword evidence="1" id="KW-1133">Transmembrane helix</keyword>
<evidence type="ECO:0000313" key="2">
    <source>
        <dbReference type="EMBL" id="OGD10252.1"/>
    </source>
</evidence>